<gene>
    <name evidence="1" type="ORF">EVAR_74627_1</name>
</gene>
<dbReference type="AlphaFoldDB" id="A0A4C1WCB6"/>
<dbReference type="Proteomes" id="UP000299102">
    <property type="component" value="Unassembled WGS sequence"/>
</dbReference>
<organism evidence="1 2">
    <name type="scientific">Eumeta variegata</name>
    <name type="common">Bagworm moth</name>
    <name type="synonym">Eumeta japonica</name>
    <dbReference type="NCBI Taxonomy" id="151549"/>
    <lineage>
        <taxon>Eukaryota</taxon>
        <taxon>Metazoa</taxon>
        <taxon>Ecdysozoa</taxon>
        <taxon>Arthropoda</taxon>
        <taxon>Hexapoda</taxon>
        <taxon>Insecta</taxon>
        <taxon>Pterygota</taxon>
        <taxon>Neoptera</taxon>
        <taxon>Endopterygota</taxon>
        <taxon>Lepidoptera</taxon>
        <taxon>Glossata</taxon>
        <taxon>Ditrysia</taxon>
        <taxon>Tineoidea</taxon>
        <taxon>Psychidae</taxon>
        <taxon>Oiketicinae</taxon>
        <taxon>Eumeta</taxon>
    </lineage>
</organism>
<comment type="caution">
    <text evidence="1">The sequence shown here is derived from an EMBL/GenBank/DDBJ whole genome shotgun (WGS) entry which is preliminary data.</text>
</comment>
<evidence type="ECO:0000313" key="1">
    <source>
        <dbReference type="EMBL" id="GBP48122.1"/>
    </source>
</evidence>
<reference evidence="1 2" key="1">
    <citation type="journal article" date="2019" name="Commun. Biol.">
        <title>The bagworm genome reveals a unique fibroin gene that provides high tensile strength.</title>
        <authorList>
            <person name="Kono N."/>
            <person name="Nakamura H."/>
            <person name="Ohtoshi R."/>
            <person name="Tomita M."/>
            <person name="Numata K."/>
            <person name="Arakawa K."/>
        </authorList>
    </citation>
    <scope>NUCLEOTIDE SEQUENCE [LARGE SCALE GENOMIC DNA]</scope>
</reference>
<name>A0A4C1WCB6_EUMVA</name>
<keyword evidence="2" id="KW-1185">Reference proteome</keyword>
<accession>A0A4C1WCB6</accession>
<sequence length="349" mass="39400">MRSRDPGFSLRDNHESVYKVQVALARQECGTYGHAPSYVISFGKLVQNIKLKTLPCSSFMITPPEPHSELCERKSSEVRTYARNSLVDKPDTIAGIGKFDIRRLETYNVSYGVHSIDGVSFGYTWYVKRSWDLLNDLYADLNIKKRERDTVDTIEIRHLQLYQTLRVTRQANEQVMQNRFKRTSRGIALYFKNLDLHNIFRRCRKSPELIKSLLQAHHILLGPDKGKNTNHLHLAENHQIQMIPSHKRMLRLLLHIKTISALPKITPTYAYRPHTPPAARHTSLTHQAGVLTPTTRLSSARRSPANTRAAIYVSDSGLAGRRVSYGVCGRARGGGGGAAKRGRRPAAGA</sequence>
<protein>
    <submittedName>
        <fullName evidence="1">Uncharacterized protein</fullName>
    </submittedName>
</protein>
<evidence type="ECO:0000313" key="2">
    <source>
        <dbReference type="Proteomes" id="UP000299102"/>
    </source>
</evidence>
<dbReference type="EMBL" id="BGZK01000517">
    <property type="protein sequence ID" value="GBP48122.1"/>
    <property type="molecule type" value="Genomic_DNA"/>
</dbReference>
<proteinExistence type="predicted"/>